<gene>
    <name evidence="4" type="ORF">L228DRAFT_221051</name>
</gene>
<evidence type="ECO:0000313" key="5">
    <source>
        <dbReference type="Proteomes" id="UP000076632"/>
    </source>
</evidence>
<feature type="domain" description="Glycosyl hydrolase family 13 catalytic" evidence="3">
    <location>
        <begin position="19"/>
        <end position="443"/>
    </location>
</feature>
<dbReference type="Gene3D" id="3.20.20.80">
    <property type="entry name" value="Glycosidases"/>
    <property type="match status" value="1"/>
</dbReference>
<dbReference type="GeneID" id="28895395"/>
<dbReference type="AlphaFoldDB" id="A0A165GJ00"/>
<dbReference type="GO" id="GO:0004556">
    <property type="term" value="F:alpha-amylase activity"/>
    <property type="evidence" value="ECO:0007669"/>
    <property type="project" value="TreeGrafter"/>
</dbReference>
<dbReference type="InterPro" id="IPR017853">
    <property type="entry name" value="GH"/>
</dbReference>
<dbReference type="CDD" id="cd11333">
    <property type="entry name" value="AmyAc_SI_OligoGlu_DGase"/>
    <property type="match status" value="1"/>
</dbReference>
<keyword evidence="4" id="KW-0378">Hydrolase</keyword>
<comment type="similarity">
    <text evidence="1">Belongs to the glycosyl hydrolase 13 family.</text>
</comment>
<keyword evidence="2" id="KW-0462">Maltose metabolism</keyword>
<dbReference type="Gene3D" id="3.90.400.10">
    <property type="entry name" value="Oligo-1,6-glucosidase, Domain 2"/>
    <property type="match status" value="1"/>
</dbReference>
<evidence type="ECO:0000256" key="2">
    <source>
        <dbReference type="ARBA" id="ARBA00026248"/>
    </source>
</evidence>
<dbReference type="SUPFAM" id="SSF51011">
    <property type="entry name" value="Glycosyl hydrolase domain"/>
    <property type="match status" value="1"/>
</dbReference>
<dbReference type="OMA" id="RDWYWWR"/>
<dbReference type="GO" id="GO:0004575">
    <property type="term" value="F:sucrose alpha-glucosidase activity"/>
    <property type="evidence" value="ECO:0007669"/>
    <property type="project" value="TreeGrafter"/>
</dbReference>
<dbReference type="GO" id="GO:0000025">
    <property type="term" value="P:maltose catabolic process"/>
    <property type="evidence" value="ECO:0007669"/>
    <property type="project" value="TreeGrafter"/>
</dbReference>
<dbReference type="OrthoDB" id="1740265at2759"/>
<dbReference type="InterPro" id="IPR006047">
    <property type="entry name" value="GH13_cat_dom"/>
</dbReference>
<dbReference type="Proteomes" id="UP000076632">
    <property type="component" value="Unassembled WGS sequence"/>
</dbReference>
<name>A0A165GJ00_XYLHT</name>
<evidence type="ECO:0000313" key="4">
    <source>
        <dbReference type="EMBL" id="KZF22244.1"/>
    </source>
</evidence>
<dbReference type="GO" id="GO:0004574">
    <property type="term" value="F:oligo-1,6-glucosidase activity"/>
    <property type="evidence" value="ECO:0007669"/>
    <property type="project" value="TreeGrafter"/>
</dbReference>
<dbReference type="InParanoid" id="A0A165GJ00"/>
<dbReference type="STRING" id="1328760.A0A165GJ00"/>
<dbReference type="GO" id="GO:0033934">
    <property type="term" value="F:glucan 1,4-alpha-maltotriohydrolase activity"/>
    <property type="evidence" value="ECO:0007669"/>
    <property type="project" value="TreeGrafter"/>
</dbReference>
<dbReference type="SUPFAM" id="SSF51445">
    <property type="entry name" value="(Trans)glycosidases"/>
    <property type="match status" value="1"/>
</dbReference>
<dbReference type="SMART" id="SM00642">
    <property type="entry name" value="Aamy"/>
    <property type="match status" value="1"/>
</dbReference>
<reference evidence="4 5" key="1">
    <citation type="journal article" date="2016" name="Fungal Biol.">
        <title>The genome of Xylona heveae provides a window into fungal endophytism.</title>
        <authorList>
            <person name="Gazis R."/>
            <person name="Kuo A."/>
            <person name="Riley R."/>
            <person name="LaButti K."/>
            <person name="Lipzen A."/>
            <person name="Lin J."/>
            <person name="Amirebrahimi M."/>
            <person name="Hesse C.N."/>
            <person name="Spatafora J.W."/>
            <person name="Henrissat B."/>
            <person name="Hainaut M."/>
            <person name="Grigoriev I.V."/>
            <person name="Hibbett D.S."/>
        </authorList>
    </citation>
    <scope>NUCLEOTIDE SEQUENCE [LARGE SCALE GENOMIC DNA]</scope>
    <source>
        <strain evidence="4 5">TC161</strain>
    </source>
</reference>
<accession>A0A165GJ00</accession>
<dbReference type="Pfam" id="PF00128">
    <property type="entry name" value="Alpha-amylase"/>
    <property type="match status" value="1"/>
</dbReference>
<organism evidence="4 5">
    <name type="scientific">Xylona heveae (strain CBS 132557 / TC161)</name>
    <dbReference type="NCBI Taxonomy" id="1328760"/>
    <lineage>
        <taxon>Eukaryota</taxon>
        <taxon>Fungi</taxon>
        <taxon>Dikarya</taxon>
        <taxon>Ascomycota</taxon>
        <taxon>Pezizomycotina</taxon>
        <taxon>Xylonomycetes</taxon>
        <taxon>Xylonales</taxon>
        <taxon>Xylonaceae</taxon>
        <taxon>Xylona</taxon>
    </lineage>
</organism>
<dbReference type="InterPro" id="IPR045857">
    <property type="entry name" value="O16G_dom_2"/>
</dbReference>
<dbReference type="GO" id="GO:0005987">
    <property type="term" value="P:sucrose catabolic process"/>
    <property type="evidence" value="ECO:0007669"/>
    <property type="project" value="TreeGrafter"/>
</dbReference>
<dbReference type="InterPro" id="IPR013780">
    <property type="entry name" value="Glyco_hydro_b"/>
</dbReference>
<sequence length="591" mass="68679">MGSRSIEKHRWWKEAVVYQVYPSTFLDANGDGWGDVPGIISKVPYLKELGVDVVWVSPIYKSPQVDMGYDISDYYDIDPKYGTMADVERLIAELKRHGMHLMMDIVANHTSDQHPWFLESKSATDNAKRNWYIWKKGKVDAEGNPEPPNNWCSILKDGNSGWTYDKATDEWYLSVFTPEQPDLNWELPEVRQAVQEVMRFWLDKGASGFRLDVINMISKLQTFPDADVTRPHDKYQPGTKYFVNGPRLHEFLKELNRTVFSKYDTITVGEMPAVSDDDEILKVVGSDREELNMIFIFDLVDIDIDKTEYHRFNWRQYQPKEFFDIVKRWQRVMIERDGWNTLFLENHDNPRSVSRYLSDSDEYRDKAAKLLALLQTTLSGTVYVYQGEEIGMKNAPLSWDPKEYKDVESISFWEKINKLYPGDSQKLDEARRLLQLKARDHARTPVQWDSSANAGFCKAGVEPWMRVNDDFRRVNVAAQMKPSSDGDLSVWQFWQRGLENRKKHKGAFIYGNFIAVNPEDDNVFAYTRTGSQDGTWLVVLNFSKEEQLWEVPPDFELEAWVAGNYTPNAPDKGRRGTIRLKPFEGLLGRCV</sequence>
<evidence type="ECO:0000259" key="3">
    <source>
        <dbReference type="SMART" id="SM00642"/>
    </source>
</evidence>
<dbReference type="RefSeq" id="XP_018187799.1">
    <property type="nucleotide sequence ID" value="XM_018330258.1"/>
</dbReference>
<evidence type="ECO:0000256" key="1">
    <source>
        <dbReference type="ARBA" id="ARBA00008061"/>
    </source>
</evidence>
<dbReference type="FunFam" id="3.20.20.80:FF:000087">
    <property type="entry name" value="Oligo-1,6-glucosidase IMA1"/>
    <property type="match status" value="1"/>
</dbReference>
<keyword evidence="5" id="KW-1185">Reference proteome</keyword>
<protein>
    <submittedName>
        <fullName evidence="4">Glycoside hydrolase family 13 protein</fullName>
    </submittedName>
</protein>
<dbReference type="PANTHER" id="PTHR10357:SF232">
    <property type="entry name" value="GLYCOSYL HYDROLASE FAMILY 13 CATALYTIC DOMAIN-CONTAINING PROTEIN"/>
    <property type="match status" value="1"/>
</dbReference>
<dbReference type="Gene3D" id="2.60.40.1180">
    <property type="entry name" value="Golgi alpha-mannosidase II"/>
    <property type="match status" value="1"/>
</dbReference>
<dbReference type="PANTHER" id="PTHR10357">
    <property type="entry name" value="ALPHA-AMYLASE FAMILY MEMBER"/>
    <property type="match status" value="1"/>
</dbReference>
<dbReference type="EMBL" id="KV407459">
    <property type="protein sequence ID" value="KZF22244.1"/>
    <property type="molecule type" value="Genomic_DNA"/>
</dbReference>
<proteinExistence type="inferred from homology"/>